<dbReference type="SUPFAM" id="SSF53254">
    <property type="entry name" value="Phosphoglycerate mutase-like"/>
    <property type="match status" value="1"/>
</dbReference>
<dbReference type="OrthoDB" id="2237472at2"/>
<dbReference type="CDD" id="cd07067">
    <property type="entry name" value="HP_PGM_like"/>
    <property type="match status" value="1"/>
</dbReference>
<feature type="signal peptide" evidence="1">
    <location>
        <begin position="1"/>
        <end position="21"/>
    </location>
</feature>
<reference evidence="3" key="1">
    <citation type="submission" date="2016-10" db="EMBL/GenBank/DDBJ databases">
        <authorList>
            <person name="Varghese N."/>
            <person name="Submissions S."/>
        </authorList>
    </citation>
    <scope>NUCLEOTIDE SEQUENCE [LARGE SCALE GENOMIC DNA]</scope>
    <source>
        <strain evidence="3">DSM 21857</strain>
    </source>
</reference>
<dbReference type="Gene3D" id="3.40.50.1240">
    <property type="entry name" value="Phosphoglycerate mutase-like"/>
    <property type="match status" value="1"/>
</dbReference>
<feature type="chain" id="PRO_5017248071" evidence="1">
    <location>
        <begin position="22"/>
        <end position="186"/>
    </location>
</feature>
<dbReference type="RefSeq" id="WP_091523229.1">
    <property type="nucleotide sequence ID" value="NZ_FORF01000015.1"/>
</dbReference>
<dbReference type="STRING" id="1121003.SAMN03080618_02682"/>
<dbReference type="Pfam" id="PF00300">
    <property type="entry name" value="His_Phos_1"/>
    <property type="match status" value="1"/>
</dbReference>
<gene>
    <name evidence="2" type="ORF">SAMN03080618_02682</name>
</gene>
<sequence>MLRYVSALAAILFLTISPAAATEAGWALLRQGGQIVLLVHANAPGIGDPTHFDIDNCRTQRNLSERGRQQARRIGALFAARAEPVEKVYSSRYCRALDTARLAFGDRLVEPTDALNQLPQDPDAAKLASAAVMELIRDYDGSGTLVLVTHPENVAAFVGTTPREGTAIIVEQQGDGLRQIGRIVFN</sequence>
<evidence type="ECO:0000313" key="2">
    <source>
        <dbReference type="EMBL" id="SFJ33725.1"/>
    </source>
</evidence>
<accession>A0A1I3QIY4</accession>
<evidence type="ECO:0000313" key="3">
    <source>
        <dbReference type="Proteomes" id="UP000242763"/>
    </source>
</evidence>
<keyword evidence="1" id="KW-0732">Signal</keyword>
<evidence type="ECO:0000256" key="1">
    <source>
        <dbReference type="SAM" id="SignalP"/>
    </source>
</evidence>
<proteinExistence type="predicted"/>
<dbReference type="EMBL" id="FORF01000015">
    <property type="protein sequence ID" value="SFJ33725.1"/>
    <property type="molecule type" value="Genomic_DNA"/>
</dbReference>
<dbReference type="InterPro" id="IPR013078">
    <property type="entry name" value="His_Pase_superF_clade-1"/>
</dbReference>
<protein>
    <submittedName>
        <fullName evidence="2">Phosphohistidine phosphatase SixA</fullName>
    </submittedName>
</protein>
<name>A0A1I3QIY4_9HYPH</name>
<keyword evidence="3" id="KW-1185">Reference proteome</keyword>
<dbReference type="Proteomes" id="UP000242763">
    <property type="component" value="Unassembled WGS sequence"/>
</dbReference>
<dbReference type="AlphaFoldDB" id="A0A1I3QIY4"/>
<organism evidence="2 3">
    <name type="scientific">Aquamicrobium aerolatum DSM 21857</name>
    <dbReference type="NCBI Taxonomy" id="1121003"/>
    <lineage>
        <taxon>Bacteria</taxon>
        <taxon>Pseudomonadati</taxon>
        <taxon>Pseudomonadota</taxon>
        <taxon>Alphaproteobacteria</taxon>
        <taxon>Hyphomicrobiales</taxon>
        <taxon>Phyllobacteriaceae</taxon>
        <taxon>Aerobium</taxon>
    </lineage>
</organism>
<dbReference type="InterPro" id="IPR029033">
    <property type="entry name" value="His_PPase_superfam"/>
</dbReference>